<dbReference type="PANTHER" id="PTHR31468:SF10">
    <property type="entry name" value="1,3-BETA-GLUCANOSYLTRANSFERASE GAS2"/>
    <property type="match status" value="1"/>
</dbReference>
<dbReference type="EC" id="2.4.1.-" evidence="4"/>
<feature type="domain" description="X8" evidence="7">
    <location>
        <begin position="375"/>
        <end position="468"/>
    </location>
</feature>
<dbReference type="GO" id="GO:0031505">
    <property type="term" value="P:fungal-type cell wall organization"/>
    <property type="evidence" value="ECO:0007669"/>
    <property type="project" value="TreeGrafter"/>
</dbReference>
<dbReference type="InterPro" id="IPR017853">
    <property type="entry name" value="GH"/>
</dbReference>
<sequence length="527" mass="57986">MLFLQPILIIGVFWIHFVFGLNQIVIKGHKFFDSITKHQFFIKGVAYQPRTGNELVDPLADPQACARDATLMSKLGLNVVRVYEVDPKKNHDQCMKSFSDAGIYVLLDIATPKNSINRKHPEYGLELFNGYKAAVDSFHDYDNMLAYMAGNEVTNDRTNTGASAFVKAALRDIKQYIKLNKSKYLPVGYASNDDENIREPIRDYFSCGDDATQVDFYGVNLYEWCGKSSFESSGYDERTKEFSKYNKPVFLSEFGCNLVSPRPFTEVQAIYSRPMTDVWSGGVAYEWTQENNNYGLVKLSKSNSTQGTAKADILADYTNLQTQLANAKPQGAHMDNFNLVRSSPACPSHSNNWKASLNLPPTPSEKACTCLKNSVSCVASDKVNLVDANGKSAIGAQLDIMCGLTPCDEIKGDGVSGKYGVFSYCGPKEKLTWLYHSYSQNNMGACDFEGNALKVTPRRKQSIEACATMEPSFEQGSGGDSADSDSDSSTGDHGSSKSGAVPGSSAIYIQQAFLGVFLFSLLPLFTS</sequence>
<keyword evidence="3" id="KW-0325">Glycoprotein</keyword>
<dbReference type="InterPro" id="IPR012946">
    <property type="entry name" value="X8"/>
</dbReference>
<organism evidence="8 9">
    <name type="scientific">Absidia repens</name>
    <dbReference type="NCBI Taxonomy" id="90262"/>
    <lineage>
        <taxon>Eukaryota</taxon>
        <taxon>Fungi</taxon>
        <taxon>Fungi incertae sedis</taxon>
        <taxon>Mucoromycota</taxon>
        <taxon>Mucoromycotina</taxon>
        <taxon>Mucoromycetes</taxon>
        <taxon>Mucorales</taxon>
        <taxon>Cunninghamellaceae</taxon>
        <taxon>Absidia</taxon>
    </lineage>
</organism>
<dbReference type="Gene3D" id="1.20.58.1040">
    <property type="match status" value="1"/>
</dbReference>
<feature type="region of interest" description="Disordered" evidence="5">
    <location>
        <begin position="471"/>
        <end position="498"/>
    </location>
</feature>
<dbReference type="Proteomes" id="UP000193560">
    <property type="component" value="Unassembled WGS sequence"/>
</dbReference>
<dbReference type="GO" id="GO:0098552">
    <property type="term" value="C:side of membrane"/>
    <property type="evidence" value="ECO:0007669"/>
    <property type="project" value="UniProtKB-KW"/>
</dbReference>
<dbReference type="Pfam" id="PF07983">
    <property type="entry name" value="X8"/>
    <property type="match status" value="1"/>
</dbReference>
<evidence type="ECO:0000256" key="6">
    <source>
        <dbReference type="SAM" id="Phobius"/>
    </source>
</evidence>
<evidence type="ECO:0000259" key="7">
    <source>
        <dbReference type="SMART" id="SM00768"/>
    </source>
</evidence>
<evidence type="ECO:0000313" key="9">
    <source>
        <dbReference type="Proteomes" id="UP000193560"/>
    </source>
</evidence>
<comment type="function">
    <text evidence="4">Splits internally a 1,3-beta-glucan molecule and transfers the newly generated reducing end (the donor) to the non-reducing end of another 1,3-beta-glucan molecule (the acceptor) forming a 1,3-beta linkage, resulting in the elongation of 1,3-beta-glucan chains in the cell wall.</text>
</comment>
<dbReference type="GO" id="GO:0005886">
    <property type="term" value="C:plasma membrane"/>
    <property type="evidence" value="ECO:0007669"/>
    <property type="project" value="UniProtKB-SubCell"/>
</dbReference>
<dbReference type="OrthoDB" id="421038at2759"/>
<feature type="compositionally biased region" description="Low complexity" evidence="5">
    <location>
        <begin position="487"/>
        <end position="498"/>
    </location>
</feature>
<dbReference type="STRING" id="90262.A0A1X2IR95"/>
<keyword evidence="4" id="KW-0336">GPI-anchor</keyword>
<evidence type="ECO:0000256" key="2">
    <source>
        <dbReference type="ARBA" id="ARBA00022729"/>
    </source>
</evidence>
<evidence type="ECO:0000256" key="1">
    <source>
        <dbReference type="ARBA" id="ARBA00007528"/>
    </source>
</evidence>
<dbReference type="EMBL" id="MCGE01000006">
    <property type="protein sequence ID" value="ORZ20256.1"/>
    <property type="molecule type" value="Genomic_DNA"/>
</dbReference>
<comment type="caution">
    <text evidence="8">The sequence shown here is derived from an EMBL/GenBank/DDBJ whole genome shotgun (WGS) entry which is preliminary data.</text>
</comment>
<dbReference type="Pfam" id="PF03198">
    <property type="entry name" value="Glyco_hydro_72"/>
    <property type="match status" value="1"/>
</dbReference>
<evidence type="ECO:0000256" key="4">
    <source>
        <dbReference type="RuleBase" id="RU361209"/>
    </source>
</evidence>
<protein>
    <recommendedName>
        <fullName evidence="4">1,3-beta-glucanosyltransferase</fullName>
        <ecNumber evidence="4">2.4.1.-</ecNumber>
    </recommendedName>
</protein>
<dbReference type="AlphaFoldDB" id="A0A1X2IR95"/>
<keyword evidence="6" id="KW-1133">Transmembrane helix</keyword>
<evidence type="ECO:0000256" key="5">
    <source>
        <dbReference type="SAM" id="MobiDB-lite"/>
    </source>
</evidence>
<evidence type="ECO:0000313" key="8">
    <source>
        <dbReference type="EMBL" id="ORZ20256.1"/>
    </source>
</evidence>
<gene>
    <name evidence="8" type="ORF">BCR42DRAFT_488792</name>
</gene>
<evidence type="ECO:0000256" key="3">
    <source>
        <dbReference type="ARBA" id="ARBA00023180"/>
    </source>
</evidence>
<dbReference type="Gene3D" id="3.20.20.80">
    <property type="entry name" value="Glycosidases"/>
    <property type="match status" value="1"/>
</dbReference>
<dbReference type="SUPFAM" id="SSF51445">
    <property type="entry name" value="(Trans)glycosidases"/>
    <property type="match status" value="1"/>
</dbReference>
<keyword evidence="4" id="KW-0449">Lipoprotein</keyword>
<feature type="transmembrane region" description="Helical" evidence="6">
    <location>
        <begin position="6"/>
        <end position="26"/>
    </location>
</feature>
<dbReference type="PANTHER" id="PTHR31468">
    <property type="entry name" value="1,3-BETA-GLUCANOSYLTRANSFERASE GAS1"/>
    <property type="match status" value="1"/>
</dbReference>
<comment type="similarity">
    <text evidence="1 4">Belongs to the glycosyl hydrolase 72 family.</text>
</comment>
<keyword evidence="2" id="KW-0732">Signal</keyword>
<dbReference type="GO" id="GO:0071970">
    <property type="term" value="P:fungal-type cell wall (1-&gt;3)-beta-D-glucan biosynthetic process"/>
    <property type="evidence" value="ECO:0007669"/>
    <property type="project" value="TreeGrafter"/>
</dbReference>
<accession>A0A1X2IR95</accession>
<keyword evidence="4 8" id="KW-0808">Transferase</keyword>
<keyword evidence="4 6" id="KW-0472">Membrane</keyword>
<reference evidence="8 9" key="1">
    <citation type="submission" date="2016-07" db="EMBL/GenBank/DDBJ databases">
        <title>Pervasive Adenine N6-methylation of Active Genes in Fungi.</title>
        <authorList>
            <consortium name="DOE Joint Genome Institute"/>
            <person name="Mondo S.J."/>
            <person name="Dannebaum R.O."/>
            <person name="Kuo R.C."/>
            <person name="Labutti K."/>
            <person name="Haridas S."/>
            <person name="Kuo A."/>
            <person name="Salamov A."/>
            <person name="Ahrendt S.R."/>
            <person name="Lipzen A."/>
            <person name="Sullivan W."/>
            <person name="Andreopoulos W.B."/>
            <person name="Clum A."/>
            <person name="Lindquist E."/>
            <person name="Daum C."/>
            <person name="Ramamoorthy G.K."/>
            <person name="Gryganskyi A."/>
            <person name="Culley D."/>
            <person name="Magnuson J.K."/>
            <person name="James T.Y."/>
            <person name="O'Malley M.A."/>
            <person name="Stajich J.E."/>
            <person name="Spatafora J.W."/>
            <person name="Visel A."/>
            <person name="Grigoriev I.V."/>
        </authorList>
    </citation>
    <scope>NUCLEOTIDE SEQUENCE [LARGE SCALE GENOMIC DNA]</scope>
    <source>
        <strain evidence="8 9">NRRL 1336</strain>
    </source>
</reference>
<dbReference type="SMART" id="SM00768">
    <property type="entry name" value="X8"/>
    <property type="match status" value="1"/>
</dbReference>
<keyword evidence="9" id="KW-1185">Reference proteome</keyword>
<dbReference type="GO" id="GO:0042124">
    <property type="term" value="F:1,3-beta-glucanosyltransferase activity"/>
    <property type="evidence" value="ECO:0007669"/>
    <property type="project" value="TreeGrafter"/>
</dbReference>
<keyword evidence="6" id="KW-0812">Transmembrane</keyword>
<comment type="subcellular location">
    <subcellularLocation>
        <location evidence="4">Cell membrane</location>
        <topology evidence="4">Lipid-anchor</topology>
        <topology evidence="4">GPI-anchor</topology>
    </subcellularLocation>
</comment>
<name>A0A1X2IR95_9FUNG</name>
<dbReference type="InterPro" id="IPR004886">
    <property type="entry name" value="Glucanosyltransferase"/>
</dbReference>
<proteinExistence type="inferred from homology"/>